<dbReference type="GeneID" id="63737136"/>
<dbReference type="Proteomes" id="UP000030816">
    <property type="component" value="Unassembled WGS sequence"/>
</dbReference>
<comment type="caution">
    <text evidence="2">The sequence shown here is derived from an EMBL/GenBank/DDBJ whole genome shotgun (WGS) entry which is preliminary data.</text>
</comment>
<evidence type="ECO:0000313" key="3">
    <source>
        <dbReference type="Proteomes" id="UP000030816"/>
    </source>
</evidence>
<dbReference type="HOGENOM" id="CLU_113390_0_0_1"/>
<feature type="chain" id="PRO_5002081760" description="IDI-2" evidence="1">
    <location>
        <begin position="23"/>
        <end position="145"/>
    </location>
</feature>
<evidence type="ECO:0000313" key="2">
    <source>
        <dbReference type="EMBL" id="KHN99828.1"/>
    </source>
</evidence>
<name>A0A0B2X0L6_METAS</name>
<sequence length="145" mass="15379">MHFTRAAAVAAMAALCFQETASAPASFDDAASTCGALGVMKVDKDSLPPSVKPDNVRKCLNHPESLSRGNEGGEIFRRQCWPGGEYGCSNGGYCWTQCAGPSGEWCWAAEEEGFGPWIRCSKWQDCDASMACGQGKVCDSCGCSC</sequence>
<dbReference type="EMBL" id="AZHE01000004">
    <property type="protein sequence ID" value="KHN99828.1"/>
    <property type="molecule type" value="Genomic_DNA"/>
</dbReference>
<organism evidence="2 3">
    <name type="scientific">Metarhizium album (strain ARSEF 1941)</name>
    <dbReference type="NCBI Taxonomy" id="1081103"/>
    <lineage>
        <taxon>Eukaryota</taxon>
        <taxon>Fungi</taxon>
        <taxon>Dikarya</taxon>
        <taxon>Ascomycota</taxon>
        <taxon>Pezizomycotina</taxon>
        <taxon>Sordariomycetes</taxon>
        <taxon>Hypocreomycetidae</taxon>
        <taxon>Hypocreales</taxon>
        <taxon>Clavicipitaceae</taxon>
        <taxon>Metarhizium</taxon>
    </lineage>
</organism>
<dbReference type="OrthoDB" id="3660930at2759"/>
<evidence type="ECO:0008006" key="4">
    <source>
        <dbReference type="Google" id="ProtNLM"/>
    </source>
</evidence>
<accession>A0A0B2X0L6</accession>
<keyword evidence="3" id="KW-1185">Reference proteome</keyword>
<gene>
    <name evidence="2" type="ORF">MAM_02681</name>
</gene>
<evidence type="ECO:0000256" key="1">
    <source>
        <dbReference type="SAM" id="SignalP"/>
    </source>
</evidence>
<protein>
    <recommendedName>
        <fullName evidence="4">IDI-2</fullName>
    </recommendedName>
</protein>
<dbReference type="RefSeq" id="XP_040680894.1">
    <property type="nucleotide sequence ID" value="XM_040821480.1"/>
</dbReference>
<reference evidence="2 3" key="1">
    <citation type="journal article" date="2014" name="Proc. Natl. Acad. Sci. U.S.A.">
        <title>Trajectory and genomic determinants of fungal-pathogen speciation and host adaptation.</title>
        <authorList>
            <person name="Hu X."/>
            <person name="Xiao G."/>
            <person name="Zheng P."/>
            <person name="Shang Y."/>
            <person name="Su Y."/>
            <person name="Zhang X."/>
            <person name="Liu X."/>
            <person name="Zhan S."/>
            <person name="St Leger R.J."/>
            <person name="Wang C."/>
        </authorList>
    </citation>
    <scope>NUCLEOTIDE SEQUENCE [LARGE SCALE GENOMIC DNA]</scope>
    <source>
        <strain evidence="2 3">ARSEF 1941</strain>
    </source>
</reference>
<feature type="signal peptide" evidence="1">
    <location>
        <begin position="1"/>
        <end position="22"/>
    </location>
</feature>
<keyword evidence="1" id="KW-0732">Signal</keyword>
<proteinExistence type="predicted"/>
<dbReference type="AlphaFoldDB" id="A0A0B2X0L6"/>